<dbReference type="PROSITE" id="PS51257">
    <property type="entry name" value="PROKAR_LIPOPROTEIN"/>
    <property type="match status" value="1"/>
</dbReference>
<dbReference type="Proteomes" id="UP000243359">
    <property type="component" value="Chromosome I"/>
</dbReference>
<evidence type="ECO:0000313" key="1">
    <source>
        <dbReference type="EMBL" id="SDS54342.1"/>
    </source>
</evidence>
<dbReference type="AlphaFoldDB" id="A0A1H1T287"/>
<name>A0A1H1T287_9PSED</name>
<reference evidence="2" key="1">
    <citation type="submission" date="2016-10" db="EMBL/GenBank/DDBJ databases">
        <authorList>
            <person name="Varghese N."/>
            <person name="Submissions S."/>
        </authorList>
    </citation>
    <scope>NUCLEOTIDE SEQUENCE [LARGE SCALE GENOMIC DNA]</scope>
    <source>
        <strain evidence="2">KCTC 32247</strain>
    </source>
</reference>
<dbReference type="STRING" id="1392877.SAMN05216221_2049"/>
<protein>
    <submittedName>
        <fullName evidence="1">Putative lipoprotein</fullName>
    </submittedName>
</protein>
<organism evidence="1 2">
    <name type="scientific">Pseudomonas oryzae</name>
    <dbReference type="NCBI Taxonomy" id="1392877"/>
    <lineage>
        <taxon>Bacteria</taxon>
        <taxon>Pseudomonadati</taxon>
        <taxon>Pseudomonadota</taxon>
        <taxon>Gammaproteobacteria</taxon>
        <taxon>Pseudomonadales</taxon>
        <taxon>Pseudomonadaceae</taxon>
        <taxon>Pseudomonas</taxon>
    </lineage>
</organism>
<proteinExistence type="predicted"/>
<evidence type="ECO:0000313" key="2">
    <source>
        <dbReference type="Proteomes" id="UP000243359"/>
    </source>
</evidence>
<sequence length="219" mass="23295">MRIAPLIALGLLPVIAGCQWLSAKPEEPKPTPVRLQGELSRAGEMLLMVPCGEERRLLLIDAAQLGLEATAPQLQAGSSKPLFADLGGELDGNADGLYAVDRLYRLQAEGPGCDDPQFKRQIVRASGHEPEWSVSVSARGMMLERPGSAPLALPYVEESLPDGSLSFSSEANDQRIELWLTPARCEDSMSGTLSHLQARLVLNGAAPQTGCAALGGARN</sequence>
<keyword evidence="1" id="KW-0449">Lipoprotein</keyword>
<dbReference type="RefSeq" id="WP_090348847.1">
    <property type="nucleotide sequence ID" value="NZ_LT629751.1"/>
</dbReference>
<gene>
    <name evidence="1" type="ORF">SAMN05216221_2049</name>
</gene>
<dbReference type="OrthoDB" id="8776561at2"/>
<keyword evidence="2" id="KW-1185">Reference proteome</keyword>
<accession>A0A1H1T287</accession>
<dbReference type="EMBL" id="LT629751">
    <property type="protein sequence ID" value="SDS54342.1"/>
    <property type="molecule type" value="Genomic_DNA"/>
</dbReference>